<dbReference type="SUPFAM" id="SSF160631">
    <property type="entry name" value="SMI1/KNR4-like"/>
    <property type="match status" value="1"/>
</dbReference>
<keyword evidence="3" id="KW-1185">Reference proteome</keyword>
<dbReference type="SMART" id="SM00860">
    <property type="entry name" value="SMI1_KNR4"/>
    <property type="match status" value="1"/>
</dbReference>
<dbReference type="InterPro" id="IPR018958">
    <property type="entry name" value="Knr4/Smi1-like_dom"/>
</dbReference>
<accession>A0A5C6EC55</accession>
<protein>
    <recommendedName>
        <fullName evidence="1">Knr4/Smi1-like domain-containing protein</fullName>
    </recommendedName>
</protein>
<organism evidence="2 3">
    <name type="scientific">Rubripirellula tenax</name>
    <dbReference type="NCBI Taxonomy" id="2528015"/>
    <lineage>
        <taxon>Bacteria</taxon>
        <taxon>Pseudomonadati</taxon>
        <taxon>Planctomycetota</taxon>
        <taxon>Planctomycetia</taxon>
        <taxon>Pirellulales</taxon>
        <taxon>Pirellulaceae</taxon>
        <taxon>Rubripirellula</taxon>
    </lineage>
</organism>
<dbReference type="InterPro" id="IPR037883">
    <property type="entry name" value="Knr4/Smi1-like_sf"/>
</dbReference>
<dbReference type="Pfam" id="PF09346">
    <property type="entry name" value="SMI1_KNR4"/>
    <property type="match status" value="1"/>
</dbReference>
<evidence type="ECO:0000313" key="2">
    <source>
        <dbReference type="EMBL" id="TWU44729.1"/>
    </source>
</evidence>
<name>A0A5C6EC55_9BACT</name>
<dbReference type="RefSeq" id="WP_146462375.1">
    <property type="nucleotide sequence ID" value="NZ_SJPW01000010.1"/>
</dbReference>
<reference evidence="2 3" key="1">
    <citation type="submission" date="2019-02" db="EMBL/GenBank/DDBJ databases">
        <title>Deep-cultivation of Planctomycetes and their phenomic and genomic characterization uncovers novel biology.</title>
        <authorList>
            <person name="Wiegand S."/>
            <person name="Jogler M."/>
            <person name="Boedeker C."/>
            <person name="Pinto D."/>
            <person name="Vollmers J."/>
            <person name="Rivas-Marin E."/>
            <person name="Kohn T."/>
            <person name="Peeters S.H."/>
            <person name="Heuer A."/>
            <person name="Rast P."/>
            <person name="Oberbeckmann S."/>
            <person name="Bunk B."/>
            <person name="Jeske O."/>
            <person name="Meyerdierks A."/>
            <person name="Storesund J.E."/>
            <person name="Kallscheuer N."/>
            <person name="Luecker S."/>
            <person name="Lage O.M."/>
            <person name="Pohl T."/>
            <person name="Merkel B.J."/>
            <person name="Hornburger P."/>
            <person name="Mueller R.-W."/>
            <person name="Bruemmer F."/>
            <person name="Labrenz M."/>
            <person name="Spormann A.M."/>
            <person name="Op Den Camp H."/>
            <person name="Overmann J."/>
            <person name="Amann R."/>
            <person name="Jetten M.S.M."/>
            <person name="Mascher T."/>
            <person name="Medema M.H."/>
            <person name="Devos D.P."/>
            <person name="Kaster A.-K."/>
            <person name="Ovreas L."/>
            <person name="Rohde M."/>
            <person name="Galperin M.Y."/>
            <person name="Jogler C."/>
        </authorList>
    </citation>
    <scope>NUCLEOTIDE SEQUENCE [LARGE SCALE GENOMIC DNA]</scope>
    <source>
        <strain evidence="2 3">Poly51</strain>
    </source>
</reference>
<dbReference type="EMBL" id="SJPW01000010">
    <property type="protein sequence ID" value="TWU44729.1"/>
    <property type="molecule type" value="Genomic_DNA"/>
</dbReference>
<feature type="domain" description="Knr4/Smi1-like" evidence="1">
    <location>
        <begin position="40"/>
        <end position="179"/>
    </location>
</feature>
<evidence type="ECO:0000259" key="1">
    <source>
        <dbReference type="SMART" id="SM00860"/>
    </source>
</evidence>
<dbReference type="Proteomes" id="UP000318288">
    <property type="component" value="Unassembled WGS sequence"/>
</dbReference>
<proteinExistence type="predicted"/>
<dbReference type="OrthoDB" id="458118at2"/>
<dbReference type="AlphaFoldDB" id="A0A5C6EC55"/>
<gene>
    <name evidence="2" type="ORF">Poly51_59980</name>
</gene>
<evidence type="ECO:0000313" key="3">
    <source>
        <dbReference type="Proteomes" id="UP000318288"/>
    </source>
</evidence>
<sequence length="189" mass="21828">MLTTVSEWTEFFGRYRKRSSELLEREEIEVFDSTWLAIRPASEAAVDATQDRLGVHFPPDLFSFYLTCNGWPADSWYNPAINCLADLDWLEKQNPGLHKLVSDAATAQWPGRQDDDPDLVAYRLEQGTQVMRTIAITFDHDDQPTVLLDPESDWRLGSWLHSHPAMLWTDGGFSEYMIDRYENLILLDT</sequence>
<comment type="caution">
    <text evidence="2">The sequence shown here is derived from an EMBL/GenBank/DDBJ whole genome shotgun (WGS) entry which is preliminary data.</text>
</comment>